<accession>A0A8X8GFY3</accession>
<dbReference type="EMBL" id="JAHWXT010000001">
    <property type="protein sequence ID" value="MCF0262912.1"/>
    <property type="molecule type" value="Genomic_DNA"/>
</dbReference>
<dbReference type="AlphaFoldDB" id="A0A8X8GFY3"/>
<reference evidence="2" key="1">
    <citation type="submission" date="2021-07" db="EMBL/GenBank/DDBJ databases">
        <authorList>
            <person name="Fernandez M."/>
            <person name="Pereira P."/>
            <person name="Torres Tejerizo G.A."/>
            <person name="Gonzalez P."/>
            <person name="Agostini E."/>
        </authorList>
    </citation>
    <scope>NUCLEOTIDE SEQUENCE</scope>
    <source>
        <strain evidence="2">SFC 500-1A</strain>
    </source>
</reference>
<keyword evidence="1" id="KW-0472">Membrane</keyword>
<comment type="caution">
    <text evidence="2">The sequence shown here is derived from an EMBL/GenBank/DDBJ whole genome shotgun (WGS) entry which is preliminary data.</text>
</comment>
<dbReference type="RefSeq" id="WP_234622413.1">
    <property type="nucleotide sequence ID" value="NZ_JAHWXT010000001.1"/>
</dbReference>
<organism evidence="2 3">
    <name type="scientific">Acinetobacter guillouiae</name>
    <name type="common">Acinetobacter genomosp. 11</name>
    <dbReference type="NCBI Taxonomy" id="106649"/>
    <lineage>
        <taxon>Bacteria</taxon>
        <taxon>Pseudomonadati</taxon>
        <taxon>Pseudomonadota</taxon>
        <taxon>Gammaproteobacteria</taxon>
        <taxon>Moraxellales</taxon>
        <taxon>Moraxellaceae</taxon>
        <taxon>Acinetobacter</taxon>
    </lineage>
</organism>
<name>A0A8X8GFY3_ACIGI</name>
<evidence type="ECO:0000256" key="1">
    <source>
        <dbReference type="SAM" id="Phobius"/>
    </source>
</evidence>
<feature type="transmembrane region" description="Helical" evidence="1">
    <location>
        <begin position="12"/>
        <end position="30"/>
    </location>
</feature>
<sequence>MKRLFNRPIPDLKITLLAILLIGGIGYYLYSTVRHFQAVNQLDEAKTIMRDIQNLLGWSILQPQADAIQVCNLQNIQQISKQEEFQKIKQLLGWNVNIQQHSKYVESINVYAAPDLHGCIIRAHFRKDAFVSDELAGKYITYQYDFKKSTTTCVTNIKKYALVKSCTRL</sequence>
<proteinExistence type="predicted"/>
<gene>
    <name evidence="2" type="ORF">KW868_00275</name>
</gene>
<evidence type="ECO:0000313" key="3">
    <source>
        <dbReference type="Proteomes" id="UP000887320"/>
    </source>
</evidence>
<dbReference type="Gene3D" id="3.30.700.10">
    <property type="entry name" value="Glycoprotein, Type 4 Pilin"/>
    <property type="match status" value="1"/>
</dbReference>
<evidence type="ECO:0000313" key="2">
    <source>
        <dbReference type="EMBL" id="MCF0262912.1"/>
    </source>
</evidence>
<keyword evidence="1" id="KW-0812">Transmembrane</keyword>
<keyword evidence="1" id="KW-1133">Transmembrane helix</keyword>
<protein>
    <submittedName>
        <fullName evidence="2">Uncharacterized protein</fullName>
    </submittedName>
</protein>
<dbReference type="Proteomes" id="UP000887320">
    <property type="component" value="Unassembled WGS sequence"/>
</dbReference>